<proteinExistence type="predicted"/>
<evidence type="ECO:0000313" key="1">
    <source>
        <dbReference type="EMBL" id="CRK90447.1"/>
    </source>
</evidence>
<accession>A0A1J1HQY4</accession>
<dbReference type="EMBL" id="CVRI01000019">
    <property type="protein sequence ID" value="CRK90447.1"/>
    <property type="molecule type" value="Genomic_DNA"/>
</dbReference>
<dbReference type="Proteomes" id="UP000183832">
    <property type="component" value="Unassembled WGS sequence"/>
</dbReference>
<protein>
    <submittedName>
        <fullName evidence="1">CLUMA_CG004231, isoform A</fullName>
    </submittedName>
</protein>
<name>A0A1J1HQY4_9DIPT</name>
<dbReference type="AlphaFoldDB" id="A0A1J1HQY4"/>
<organism evidence="1 2">
    <name type="scientific">Clunio marinus</name>
    <dbReference type="NCBI Taxonomy" id="568069"/>
    <lineage>
        <taxon>Eukaryota</taxon>
        <taxon>Metazoa</taxon>
        <taxon>Ecdysozoa</taxon>
        <taxon>Arthropoda</taxon>
        <taxon>Hexapoda</taxon>
        <taxon>Insecta</taxon>
        <taxon>Pterygota</taxon>
        <taxon>Neoptera</taxon>
        <taxon>Endopterygota</taxon>
        <taxon>Diptera</taxon>
        <taxon>Nematocera</taxon>
        <taxon>Chironomoidea</taxon>
        <taxon>Chironomidae</taxon>
        <taxon>Clunio</taxon>
    </lineage>
</organism>
<evidence type="ECO:0000313" key="2">
    <source>
        <dbReference type="Proteomes" id="UP000183832"/>
    </source>
</evidence>
<reference evidence="1 2" key="1">
    <citation type="submission" date="2015-04" db="EMBL/GenBank/DDBJ databases">
        <authorList>
            <person name="Syromyatnikov M.Y."/>
            <person name="Popov V.N."/>
        </authorList>
    </citation>
    <scope>NUCLEOTIDE SEQUENCE [LARGE SCALE GENOMIC DNA]</scope>
</reference>
<sequence length="385" mass="43184">MSRANQEKVSATNSSELNKIHSIIKNSSFKILETCIKTGNEFLKQAKKCDLDRLGLAPGLAKIETDTKALSELNNFFKKIEKVFKLNDDFKIMLELGKMTATDKSVMAKVKKVKMMYETTGEELNLMIDNVPADKKTQECLQMLIERNKNVSNCLDNVHETVLKICQELGKENVSSKALEESKNEATVNDVTDTIEKIQQSFCGGEKQNVLEKTPEVTQHSFLEMTNSTHNAQNTQNDIELENSGVNSSEPSPKAFVDIKNQETKRNEEVKEKDLSSSTNRVGGKIIEVGNSGVNLGEFSTKAIAVVKNQQTKRNEEVEVEIVPPSTNRIHGKIIELRAKPATFDIPGNKSMENLNYNQINPTLSSTLIDDDNERCKYLNDELNY</sequence>
<gene>
    <name evidence="1" type="ORF">CLUMA_CG004231</name>
</gene>
<keyword evidence="2" id="KW-1185">Reference proteome</keyword>